<dbReference type="NCBIfam" id="TIGR01733">
    <property type="entry name" value="AA-adenyl-dom"/>
    <property type="match status" value="1"/>
</dbReference>
<evidence type="ECO:0000256" key="2">
    <source>
        <dbReference type="ARBA" id="ARBA00022450"/>
    </source>
</evidence>
<dbReference type="PROSITE" id="PS00455">
    <property type="entry name" value="AMP_BINDING"/>
    <property type="match status" value="1"/>
</dbReference>
<dbReference type="SUPFAM" id="SSF52777">
    <property type="entry name" value="CoA-dependent acyltransferases"/>
    <property type="match status" value="2"/>
</dbReference>
<dbReference type="PROSITE" id="PS00012">
    <property type="entry name" value="PHOSPHOPANTETHEINE"/>
    <property type="match status" value="1"/>
</dbReference>
<keyword evidence="6" id="KW-1185">Reference proteome</keyword>
<dbReference type="Gene3D" id="3.30.300.30">
    <property type="match status" value="1"/>
</dbReference>
<sequence length="1340" mass="147816">MNDVHPPGLPLTTAQRGLWVGQKLASVEATLNIAEAVEIHGPIDPTLFQRALRQFAQEAEATRACIVEHGGLPYQIVRDNYPFESPYIDFSGEADPRAAAEAWMQAELNRPVDLVHDPLWVGAILKYADDLYCWYQRAHHTVYDGFSGGMAAKRLNELYSAYLEGREPEPAGFGTVASLVEMETSYRQSDRYRRDREYWLEQLSDLPEAVTLARRRVRNGGGLRRASGHVSEASRERLAQIARDCGVSLPQVLIGLIAAYYHRASGAHDLVFGMPVTGRVNHAMRNTPGMVANVVAIRLKFEPDMHMSDLFAQVSRVVKSALRHQQYRYEDLRRDLGLVNPDQHMAWLGINIEPYDYGSFGGHRASGKNLHNGSAEDLMVFVFDRLDGNGLIIDFDANPTLYPAAHLDEHRRRLMRLIDSVLADPATTLGAIDVLGDDERQRVLSHWNDTAAPLAQTTALEQFQQQAARTPDAVAVVAGETRLSYRELDESSTRLAQRLIAGGVRPDDIVAIALPRDEVLMAALLAVWKAGAAYLPLDPEAPMERIALTLDDAAPRALLTTPNFADAFSGRGLPVLFAHEQDEHYDSDAAAPLPLAHGQANAYLIYTSGSTGVPKGVELTHRNLWNFLRAMQQQLRPSADQRYLAQTTISFDIAGLELFLPLTVGASVVMVTGEVTRNPLALARVIREERIDVMQATPSLWRILLTGSDIRLDEVHALVGGEALPVELAQRLTQMAARVTNLYGPTETTVWSTAMELTAQDVDAGAGMAPPIGRPILNTQVYVLDAARNPMPVGSIGELYIGGEGVARGYRNRPELNAERFLPDPFNPAPGARMYRTGDLARWREDGVIEYLGRVDQQVKIRGHRVELGDIETHLRALDAIAEAAVALHRDPVGHLMLAAYVVPAAAAQIDSEAVRRVLSSRLPDYMVPSVYVELDALPLTPSGKLDRKALVPPARNRQSTYVAPRSETERKLVALWQQIFGIDQIGIHDNFFELGGDSLSAAELIATFPKHFNSELSLGALFEGSTIASLAAYLERSGGENDPLGAVLSLRPTDEERPLFCIHPVTGFSWAYATMLRHLDQLPVYALQSRGLRGGGALPGSIEEIAADYIAQMRKIQPHGPYRLLGWSLGGLIGHAIAAQLQQIGERVELLAMMDSYPFVAEPVESSEAQQALAVLKFLGFHHRAKDNPPQDMRSLADLLCQEYEVFAIPLVQEIMKADAKLIENVAAVTRNNLMLARRYRPTPIDADVVFFNARLKDHVDLDGLLHYHAHAWQPFVGGKIEVHDVDCHHQTMLEPRSAAHIARVLRERLQAPHAEPQRRETPLPAPVGAAPLAIAAYS</sequence>
<dbReference type="InterPro" id="IPR009081">
    <property type="entry name" value="PP-bd_ACP"/>
</dbReference>
<dbReference type="InterPro" id="IPR020806">
    <property type="entry name" value="PKS_PP-bd"/>
</dbReference>
<dbReference type="InterPro" id="IPR020845">
    <property type="entry name" value="AMP-binding_CS"/>
</dbReference>
<dbReference type="Pfam" id="PF00501">
    <property type="entry name" value="AMP-binding"/>
    <property type="match status" value="1"/>
</dbReference>
<dbReference type="InterPro" id="IPR029058">
    <property type="entry name" value="AB_hydrolase_fold"/>
</dbReference>
<dbReference type="Gene3D" id="3.30.559.10">
    <property type="entry name" value="Chloramphenicol acetyltransferase-like domain"/>
    <property type="match status" value="1"/>
</dbReference>
<dbReference type="Gene3D" id="3.30.559.30">
    <property type="entry name" value="Nonribosomal peptide synthetase, condensation domain"/>
    <property type="match status" value="1"/>
</dbReference>
<dbReference type="InterPro" id="IPR023213">
    <property type="entry name" value="CAT-like_dom_sf"/>
</dbReference>
<reference evidence="5 6" key="1">
    <citation type="submission" date="2022-03" db="EMBL/GenBank/DDBJ databases">
        <title>Complete genome sequence of Lysobacter capsici VKM B-2533 and Lysobacter gummosus 10.1.1, promising sources of lytic agents.</title>
        <authorList>
            <person name="Tarlachkov S.V."/>
            <person name="Kudryakova I.V."/>
            <person name="Afoshin A.S."/>
            <person name="Leontyevskaya E.A."/>
            <person name="Leontyevskaya N.V."/>
        </authorList>
    </citation>
    <scope>NUCLEOTIDE SEQUENCE [LARGE SCALE GENOMIC DNA]</scope>
    <source>
        <strain evidence="5 6">10.1.1</strain>
    </source>
</reference>
<protein>
    <submittedName>
        <fullName evidence="5">Non-ribosomal peptide synthetase</fullName>
    </submittedName>
</protein>
<dbReference type="EMBL" id="CP093547">
    <property type="protein sequence ID" value="UNP29365.1"/>
    <property type="molecule type" value="Genomic_DNA"/>
</dbReference>
<dbReference type="PANTHER" id="PTHR45527">
    <property type="entry name" value="NONRIBOSOMAL PEPTIDE SYNTHETASE"/>
    <property type="match status" value="1"/>
</dbReference>
<dbReference type="InterPro" id="IPR025110">
    <property type="entry name" value="AMP-bd_C"/>
</dbReference>
<dbReference type="InterPro" id="IPR000873">
    <property type="entry name" value="AMP-dep_synth/lig_dom"/>
</dbReference>
<dbReference type="InterPro" id="IPR020802">
    <property type="entry name" value="TesA-like"/>
</dbReference>
<evidence type="ECO:0000256" key="1">
    <source>
        <dbReference type="ARBA" id="ARBA00001957"/>
    </source>
</evidence>
<dbReference type="Gene3D" id="3.40.50.980">
    <property type="match status" value="2"/>
</dbReference>
<dbReference type="InterPro" id="IPR001242">
    <property type="entry name" value="Condensation_dom"/>
</dbReference>
<dbReference type="Pfam" id="PF13193">
    <property type="entry name" value="AMP-binding_C"/>
    <property type="match status" value="1"/>
</dbReference>
<dbReference type="Gene3D" id="2.30.38.10">
    <property type="entry name" value="Luciferase, Domain 3"/>
    <property type="match status" value="1"/>
</dbReference>
<dbReference type="Pfam" id="PF00550">
    <property type="entry name" value="PP-binding"/>
    <property type="match status" value="1"/>
</dbReference>
<dbReference type="Pfam" id="PF00668">
    <property type="entry name" value="Condensation"/>
    <property type="match status" value="1"/>
</dbReference>
<keyword evidence="2" id="KW-0596">Phosphopantetheine</keyword>
<proteinExistence type="predicted"/>
<dbReference type="SUPFAM" id="SSF53474">
    <property type="entry name" value="alpha/beta-Hydrolases"/>
    <property type="match status" value="1"/>
</dbReference>
<dbReference type="PROSITE" id="PS50075">
    <property type="entry name" value="CARRIER"/>
    <property type="match status" value="1"/>
</dbReference>
<dbReference type="RefSeq" id="WP_057944845.1">
    <property type="nucleotide sequence ID" value="NZ_CP011131.1"/>
</dbReference>
<accession>A0ABY3XBL3</accession>
<organism evidence="5 6">
    <name type="scientific">Lysobacter gummosus</name>
    <dbReference type="NCBI Taxonomy" id="262324"/>
    <lineage>
        <taxon>Bacteria</taxon>
        <taxon>Pseudomonadati</taxon>
        <taxon>Pseudomonadota</taxon>
        <taxon>Gammaproteobacteria</taxon>
        <taxon>Lysobacterales</taxon>
        <taxon>Lysobacteraceae</taxon>
        <taxon>Lysobacter</taxon>
    </lineage>
</organism>
<name>A0ABY3XBL3_9GAMM</name>
<dbReference type="CDD" id="cd12116">
    <property type="entry name" value="A_NRPS_Ta1_like"/>
    <property type="match status" value="1"/>
</dbReference>
<dbReference type="PANTHER" id="PTHR45527:SF1">
    <property type="entry name" value="FATTY ACID SYNTHASE"/>
    <property type="match status" value="1"/>
</dbReference>
<evidence type="ECO:0000259" key="4">
    <source>
        <dbReference type="PROSITE" id="PS50075"/>
    </source>
</evidence>
<dbReference type="InterPro" id="IPR045851">
    <property type="entry name" value="AMP-bd_C_sf"/>
</dbReference>
<dbReference type="SUPFAM" id="SSF47336">
    <property type="entry name" value="ACP-like"/>
    <property type="match status" value="1"/>
</dbReference>
<comment type="cofactor">
    <cofactor evidence="1">
        <name>pantetheine 4'-phosphate</name>
        <dbReference type="ChEBI" id="CHEBI:47942"/>
    </cofactor>
</comment>
<dbReference type="InterPro" id="IPR036736">
    <property type="entry name" value="ACP-like_sf"/>
</dbReference>
<dbReference type="SMART" id="SM00824">
    <property type="entry name" value="PKS_TE"/>
    <property type="match status" value="1"/>
</dbReference>
<dbReference type="SMART" id="SM00823">
    <property type="entry name" value="PKS_PP"/>
    <property type="match status" value="1"/>
</dbReference>
<dbReference type="Gene3D" id="3.40.50.1820">
    <property type="entry name" value="alpha/beta hydrolase"/>
    <property type="match status" value="1"/>
</dbReference>
<dbReference type="InterPro" id="IPR010071">
    <property type="entry name" value="AA_adenyl_dom"/>
</dbReference>
<evidence type="ECO:0000313" key="6">
    <source>
        <dbReference type="Proteomes" id="UP000829194"/>
    </source>
</evidence>
<feature type="domain" description="Carrier" evidence="4">
    <location>
        <begin position="964"/>
        <end position="1039"/>
    </location>
</feature>
<dbReference type="Pfam" id="PF00975">
    <property type="entry name" value="Thioesterase"/>
    <property type="match status" value="1"/>
</dbReference>
<dbReference type="InterPro" id="IPR006162">
    <property type="entry name" value="Ppantetheine_attach_site"/>
</dbReference>
<dbReference type="InterPro" id="IPR001031">
    <property type="entry name" value="Thioesterase"/>
</dbReference>
<dbReference type="Proteomes" id="UP000829194">
    <property type="component" value="Chromosome"/>
</dbReference>
<gene>
    <name evidence="5" type="ORF">MOV92_23340</name>
</gene>
<keyword evidence="3" id="KW-0597">Phosphoprotein</keyword>
<evidence type="ECO:0000256" key="3">
    <source>
        <dbReference type="ARBA" id="ARBA00022553"/>
    </source>
</evidence>
<evidence type="ECO:0000313" key="5">
    <source>
        <dbReference type="EMBL" id="UNP29365.1"/>
    </source>
</evidence>
<dbReference type="SUPFAM" id="SSF56801">
    <property type="entry name" value="Acetyl-CoA synthetase-like"/>
    <property type="match status" value="1"/>
</dbReference>